<accession>A0A4Q2CZ22</accession>
<organism evidence="1 2">
    <name type="scientific">Candolleomyces aberdarensis</name>
    <dbReference type="NCBI Taxonomy" id="2316362"/>
    <lineage>
        <taxon>Eukaryota</taxon>
        <taxon>Fungi</taxon>
        <taxon>Dikarya</taxon>
        <taxon>Basidiomycota</taxon>
        <taxon>Agaricomycotina</taxon>
        <taxon>Agaricomycetes</taxon>
        <taxon>Agaricomycetidae</taxon>
        <taxon>Agaricales</taxon>
        <taxon>Agaricineae</taxon>
        <taxon>Psathyrellaceae</taxon>
        <taxon>Candolleomyces</taxon>
    </lineage>
</organism>
<reference evidence="1 2" key="1">
    <citation type="submission" date="2019-01" db="EMBL/GenBank/DDBJ databases">
        <title>Draft genome sequence of Psathyrella aberdarensis IHI B618.</title>
        <authorList>
            <person name="Buettner E."/>
            <person name="Kellner H."/>
        </authorList>
    </citation>
    <scope>NUCLEOTIDE SEQUENCE [LARGE SCALE GENOMIC DNA]</scope>
    <source>
        <strain evidence="1 2">IHI B618</strain>
    </source>
</reference>
<comment type="caution">
    <text evidence="1">The sequence shown here is derived from an EMBL/GenBank/DDBJ whole genome shotgun (WGS) entry which is preliminary data.</text>
</comment>
<feature type="non-terminal residue" evidence="1">
    <location>
        <position position="163"/>
    </location>
</feature>
<dbReference type="Proteomes" id="UP000290288">
    <property type="component" value="Unassembled WGS sequence"/>
</dbReference>
<evidence type="ECO:0000313" key="2">
    <source>
        <dbReference type="Proteomes" id="UP000290288"/>
    </source>
</evidence>
<proteinExistence type="predicted"/>
<dbReference type="OrthoDB" id="3054083at2759"/>
<keyword evidence="2" id="KW-1185">Reference proteome</keyword>
<protein>
    <submittedName>
        <fullName evidence="1">Uncharacterized protein</fullName>
    </submittedName>
</protein>
<name>A0A4Q2CZ22_9AGAR</name>
<dbReference type="AlphaFoldDB" id="A0A4Q2CZ22"/>
<dbReference type="EMBL" id="SDEE01002242">
    <property type="protein sequence ID" value="RXW11174.1"/>
    <property type="molecule type" value="Genomic_DNA"/>
</dbReference>
<gene>
    <name evidence="1" type="ORF">EST38_g14681</name>
</gene>
<evidence type="ECO:0000313" key="1">
    <source>
        <dbReference type="EMBL" id="RXW11174.1"/>
    </source>
</evidence>
<sequence>MYSEDEVNLISAKMDEACNKNLFQGFKCCLIGASCTKSLIVTVPVHPGYEDNTRNFDLYVGKYIDPIPDRNVRLEWLETAGVCLRSYPRGVRRKERWFWTIFLPYEEKFTGVVEPKNKLYDSFQAGDGRNSVKGNIMVVKSDNRGLVCDVQERDIGHIEWLVY</sequence>